<dbReference type="Proteomes" id="UP000824890">
    <property type="component" value="Unassembled WGS sequence"/>
</dbReference>
<keyword evidence="2" id="KW-1185">Reference proteome</keyword>
<accession>A0ABQ8ASC5</accession>
<evidence type="ECO:0000313" key="2">
    <source>
        <dbReference type="Proteomes" id="UP000824890"/>
    </source>
</evidence>
<gene>
    <name evidence="1" type="ORF">HID58_045009</name>
</gene>
<sequence length="97" mass="10485">MFAVVVTLVCARTVVVMISLRRLISPVKTYLEYKTAVMKSVGHGIRFVTVRHVPIVAGKKRPFSGVSAYGGGDVCGFASRGRANRASGVWVRGFAWA</sequence>
<reference evidence="1 2" key="1">
    <citation type="submission" date="2021-05" db="EMBL/GenBank/DDBJ databases">
        <title>Genome Assembly of Synthetic Allotetraploid Brassica napus Reveals Homoeologous Exchanges between Subgenomes.</title>
        <authorList>
            <person name="Davis J.T."/>
        </authorList>
    </citation>
    <scope>NUCLEOTIDE SEQUENCE [LARGE SCALE GENOMIC DNA]</scope>
    <source>
        <strain evidence="2">cv. Da-Ae</strain>
        <tissue evidence="1">Seedling</tissue>
    </source>
</reference>
<comment type="caution">
    <text evidence="1">The sequence shown here is derived from an EMBL/GenBank/DDBJ whole genome shotgun (WGS) entry which is preliminary data.</text>
</comment>
<name>A0ABQ8ASC5_BRANA</name>
<organism evidence="1 2">
    <name type="scientific">Brassica napus</name>
    <name type="common">Rape</name>
    <dbReference type="NCBI Taxonomy" id="3708"/>
    <lineage>
        <taxon>Eukaryota</taxon>
        <taxon>Viridiplantae</taxon>
        <taxon>Streptophyta</taxon>
        <taxon>Embryophyta</taxon>
        <taxon>Tracheophyta</taxon>
        <taxon>Spermatophyta</taxon>
        <taxon>Magnoliopsida</taxon>
        <taxon>eudicotyledons</taxon>
        <taxon>Gunneridae</taxon>
        <taxon>Pentapetalae</taxon>
        <taxon>rosids</taxon>
        <taxon>malvids</taxon>
        <taxon>Brassicales</taxon>
        <taxon>Brassicaceae</taxon>
        <taxon>Brassiceae</taxon>
        <taxon>Brassica</taxon>
    </lineage>
</organism>
<dbReference type="EMBL" id="JAGKQM010000012">
    <property type="protein sequence ID" value="KAH0895441.1"/>
    <property type="molecule type" value="Genomic_DNA"/>
</dbReference>
<evidence type="ECO:0008006" key="3">
    <source>
        <dbReference type="Google" id="ProtNLM"/>
    </source>
</evidence>
<evidence type="ECO:0000313" key="1">
    <source>
        <dbReference type="EMBL" id="KAH0895441.1"/>
    </source>
</evidence>
<protein>
    <recommendedName>
        <fullName evidence="3">Secreted protein</fullName>
    </recommendedName>
</protein>
<proteinExistence type="predicted"/>